<evidence type="ECO:0008006" key="4">
    <source>
        <dbReference type="Google" id="ProtNLM"/>
    </source>
</evidence>
<dbReference type="EMBL" id="UZAU01000640">
    <property type="status" value="NOT_ANNOTATED_CDS"/>
    <property type="molecule type" value="Genomic_DNA"/>
</dbReference>
<dbReference type="AlphaFoldDB" id="A0A803Q5N2"/>
<evidence type="ECO:0000256" key="1">
    <source>
        <dbReference type="SAM" id="SignalP"/>
    </source>
</evidence>
<evidence type="ECO:0000313" key="2">
    <source>
        <dbReference type="EnsemblPlants" id="cds.evm.model.07.593"/>
    </source>
</evidence>
<feature type="chain" id="PRO_5031535478" description="PH domain-containing protein" evidence="1">
    <location>
        <begin position="20"/>
        <end position="94"/>
    </location>
</feature>
<keyword evidence="3" id="KW-1185">Reference proteome</keyword>
<sequence length="94" mass="10712">MWNKPSSFLYSVIVTGTLATSPKAGWDVVGCRAATSGRVRIELSSSVRERAEWIFSITECIEMGKVVGLWQREEMSAVEKKNRRRREQFSSKDI</sequence>
<reference evidence="2" key="2">
    <citation type="submission" date="2021-03" db="UniProtKB">
        <authorList>
            <consortium name="EnsemblPlants"/>
        </authorList>
    </citation>
    <scope>IDENTIFICATION</scope>
</reference>
<dbReference type="EnsemblPlants" id="evm.model.07.593">
    <property type="protein sequence ID" value="cds.evm.model.07.593"/>
    <property type="gene ID" value="evm.TU.07.593"/>
</dbReference>
<dbReference type="Proteomes" id="UP000596661">
    <property type="component" value="Chromosome 7"/>
</dbReference>
<reference evidence="2" key="1">
    <citation type="submission" date="2018-11" db="EMBL/GenBank/DDBJ databases">
        <authorList>
            <person name="Grassa J C."/>
        </authorList>
    </citation>
    <scope>NUCLEOTIDE SEQUENCE [LARGE SCALE GENOMIC DNA]</scope>
</reference>
<organism evidence="2 3">
    <name type="scientific">Cannabis sativa</name>
    <name type="common">Hemp</name>
    <name type="synonym">Marijuana</name>
    <dbReference type="NCBI Taxonomy" id="3483"/>
    <lineage>
        <taxon>Eukaryota</taxon>
        <taxon>Viridiplantae</taxon>
        <taxon>Streptophyta</taxon>
        <taxon>Embryophyta</taxon>
        <taxon>Tracheophyta</taxon>
        <taxon>Spermatophyta</taxon>
        <taxon>Magnoliopsida</taxon>
        <taxon>eudicotyledons</taxon>
        <taxon>Gunneridae</taxon>
        <taxon>Pentapetalae</taxon>
        <taxon>rosids</taxon>
        <taxon>fabids</taxon>
        <taxon>Rosales</taxon>
        <taxon>Cannabaceae</taxon>
        <taxon>Cannabis</taxon>
    </lineage>
</organism>
<feature type="signal peptide" evidence="1">
    <location>
        <begin position="1"/>
        <end position="19"/>
    </location>
</feature>
<accession>A0A803Q5N2</accession>
<dbReference type="Gramene" id="evm.model.07.593">
    <property type="protein sequence ID" value="cds.evm.model.07.593"/>
    <property type="gene ID" value="evm.TU.07.593"/>
</dbReference>
<keyword evidence="1" id="KW-0732">Signal</keyword>
<evidence type="ECO:0000313" key="3">
    <source>
        <dbReference type="Proteomes" id="UP000596661"/>
    </source>
</evidence>
<proteinExistence type="predicted"/>
<protein>
    <recommendedName>
        <fullName evidence="4">PH domain-containing protein</fullName>
    </recommendedName>
</protein>
<name>A0A803Q5N2_CANSA</name>